<gene>
    <name evidence="2" type="ORF">PG915_05585</name>
</gene>
<feature type="compositionally biased region" description="Polar residues" evidence="1">
    <location>
        <begin position="9"/>
        <end position="22"/>
    </location>
</feature>
<sequence>MGRKRVKVTQESSSGRNTNFHDNYTGEDMTRNQFVKKIEGGNYANYHIRKINGVKTPVSNPDPNKDNNLD</sequence>
<evidence type="ECO:0008006" key="3">
    <source>
        <dbReference type="Google" id="ProtNLM"/>
    </source>
</evidence>
<dbReference type="RefSeq" id="WP_353498221.1">
    <property type="nucleotide sequence ID" value="NZ_CP115920.1"/>
</dbReference>
<dbReference type="AlphaFoldDB" id="A0AAU8BK32"/>
<proteinExistence type="predicted"/>
<dbReference type="KEGG" id="vck:PG915_05585"/>
<evidence type="ECO:0000313" key="2">
    <source>
        <dbReference type="EMBL" id="XCD17001.1"/>
    </source>
</evidence>
<evidence type="ECO:0000256" key="1">
    <source>
        <dbReference type="SAM" id="MobiDB-lite"/>
    </source>
</evidence>
<feature type="region of interest" description="Disordered" evidence="1">
    <location>
        <begin position="1"/>
        <end position="26"/>
    </location>
</feature>
<accession>A0AAU8BK32</accession>
<organism evidence="2">
    <name type="scientific">Vibrio chaetopteri</name>
    <dbReference type="NCBI Taxonomy" id="3016528"/>
    <lineage>
        <taxon>Bacteria</taxon>
        <taxon>Pseudomonadati</taxon>
        <taxon>Pseudomonadota</taxon>
        <taxon>Gammaproteobacteria</taxon>
        <taxon>Vibrionales</taxon>
        <taxon>Vibrionaceae</taxon>
        <taxon>Vibrio</taxon>
    </lineage>
</organism>
<name>A0AAU8BK32_9VIBR</name>
<reference evidence="2" key="1">
    <citation type="submission" date="2023-01" db="EMBL/GenBank/DDBJ databases">
        <title>Vibrio sp. CB1-14 genome sequencing.</title>
        <authorList>
            <person name="Otstavnykh N."/>
            <person name="Isaeva M."/>
            <person name="Meleshko D."/>
        </authorList>
    </citation>
    <scope>NUCLEOTIDE SEQUENCE</scope>
    <source>
        <strain evidence="2">CB1-14</strain>
    </source>
</reference>
<protein>
    <recommendedName>
        <fullName evidence="3">DUF3892 domain-containing protein</fullName>
    </recommendedName>
</protein>
<dbReference type="EMBL" id="CP115920">
    <property type="protein sequence ID" value="XCD17001.1"/>
    <property type="molecule type" value="Genomic_DNA"/>
</dbReference>